<keyword evidence="2" id="KW-0812">Transmembrane</keyword>
<protein>
    <recommendedName>
        <fullName evidence="6">MFS transporter</fullName>
    </recommendedName>
</protein>
<evidence type="ECO:0000313" key="4">
    <source>
        <dbReference type="EMBL" id="AWI31745.1"/>
    </source>
</evidence>
<keyword evidence="2" id="KW-0472">Membrane</keyword>
<feature type="signal peptide" evidence="3">
    <location>
        <begin position="1"/>
        <end position="32"/>
    </location>
</feature>
<organism evidence="4 5">
    <name type="scientific">Streptomyces tirandamycinicus</name>
    <dbReference type="NCBI Taxonomy" id="2174846"/>
    <lineage>
        <taxon>Bacteria</taxon>
        <taxon>Bacillati</taxon>
        <taxon>Actinomycetota</taxon>
        <taxon>Actinomycetes</taxon>
        <taxon>Kitasatosporales</taxon>
        <taxon>Streptomycetaceae</taxon>
        <taxon>Streptomyces</taxon>
    </lineage>
</organism>
<evidence type="ECO:0000256" key="1">
    <source>
        <dbReference type="SAM" id="MobiDB-lite"/>
    </source>
</evidence>
<feature type="chain" id="PRO_5015682756" description="MFS transporter" evidence="3">
    <location>
        <begin position="33"/>
        <end position="226"/>
    </location>
</feature>
<feature type="transmembrane region" description="Helical" evidence="2">
    <location>
        <begin position="67"/>
        <end position="86"/>
    </location>
</feature>
<sequence length="226" mass="22263">MRVREPGSWLRRTGSGLLCACASLLLGTAAHAAAGGRLPGAGALLAVLGVLTVLGTALGGPRRRFDVAVLSLGAVQFALHIALHLLSSGPAPHGRAAGPGHGASGMPHGHPAGGGPMAGTNPHHAALGGDGLASAAGAAGHSLTTAMTAGHALATLGTALCLVFGERVLRRLGALLRSGLRRHLAGASPLPAHPDSPVPATGERRLSAGLLTRCHPRRGPPLPAPA</sequence>
<dbReference type="KEGG" id="stir:DDW44_25380"/>
<keyword evidence="3" id="KW-0732">Signal</keyword>
<feature type="transmembrane region" description="Helical" evidence="2">
    <location>
        <begin position="42"/>
        <end position="60"/>
    </location>
</feature>
<feature type="transmembrane region" description="Helical" evidence="2">
    <location>
        <begin position="149"/>
        <end position="169"/>
    </location>
</feature>
<gene>
    <name evidence="4" type="ORF">DDW44_25380</name>
</gene>
<name>A0A2S1SZB0_9ACTN</name>
<dbReference type="Proteomes" id="UP000244900">
    <property type="component" value="Chromosome"/>
</dbReference>
<evidence type="ECO:0008006" key="6">
    <source>
        <dbReference type="Google" id="ProtNLM"/>
    </source>
</evidence>
<accession>A0A2S1SZB0</accession>
<evidence type="ECO:0000256" key="2">
    <source>
        <dbReference type="SAM" id="Phobius"/>
    </source>
</evidence>
<keyword evidence="2" id="KW-1133">Transmembrane helix</keyword>
<evidence type="ECO:0000313" key="5">
    <source>
        <dbReference type="Proteomes" id="UP000244900"/>
    </source>
</evidence>
<keyword evidence="5" id="KW-1185">Reference proteome</keyword>
<dbReference type="EMBL" id="CP029188">
    <property type="protein sequence ID" value="AWI31745.1"/>
    <property type="molecule type" value="Genomic_DNA"/>
</dbReference>
<reference evidence="4 5" key="1">
    <citation type="submission" date="2018-05" db="EMBL/GenBank/DDBJ databases">
        <title>Complete genome sequence of sponge-derived Streptomyces sp. HNM0039.</title>
        <authorList>
            <person name="Huang X."/>
            <person name="Zhou S."/>
        </authorList>
    </citation>
    <scope>NUCLEOTIDE SEQUENCE [LARGE SCALE GENOMIC DNA]</scope>
    <source>
        <strain evidence="4 5">HNM0039</strain>
    </source>
</reference>
<evidence type="ECO:0000256" key="3">
    <source>
        <dbReference type="SAM" id="SignalP"/>
    </source>
</evidence>
<proteinExistence type="predicted"/>
<feature type="region of interest" description="Disordered" evidence="1">
    <location>
        <begin position="92"/>
        <end position="126"/>
    </location>
</feature>
<dbReference type="AlphaFoldDB" id="A0A2S1SZB0"/>